<evidence type="ECO:0000313" key="2">
    <source>
        <dbReference type="Proteomes" id="UP000006727"/>
    </source>
</evidence>
<dbReference type="EnsemblPlants" id="Pp3c5_19360V3.1">
    <property type="protein sequence ID" value="Pp3c5_19360V3.1"/>
    <property type="gene ID" value="Pp3c5_19360"/>
</dbReference>
<dbReference type="AlphaFoldDB" id="A9SM33"/>
<organism evidence="1 2">
    <name type="scientific">Physcomitrium patens</name>
    <name type="common">Spreading-leaved earth moss</name>
    <name type="synonym">Physcomitrella patens</name>
    <dbReference type="NCBI Taxonomy" id="3218"/>
    <lineage>
        <taxon>Eukaryota</taxon>
        <taxon>Viridiplantae</taxon>
        <taxon>Streptophyta</taxon>
        <taxon>Embryophyta</taxon>
        <taxon>Bryophyta</taxon>
        <taxon>Bryophytina</taxon>
        <taxon>Bryopsida</taxon>
        <taxon>Funariidae</taxon>
        <taxon>Funariales</taxon>
        <taxon>Funariaceae</taxon>
        <taxon>Physcomitrium</taxon>
    </lineage>
</organism>
<evidence type="ECO:0000313" key="1">
    <source>
        <dbReference type="EnsemblPlants" id="Pp3c5_19360V3.1"/>
    </source>
</evidence>
<accession>A9SM33</accession>
<dbReference type="Proteomes" id="UP000006727">
    <property type="component" value="Chromosome 5"/>
</dbReference>
<reference evidence="1 2" key="2">
    <citation type="journal article" date="2018" name="Plant J.">
        <title>The Physcomitrella patens chromosome-scale assembly reveals moss genome structure and evolution.</title>
        <authorList>
            <person name="Lang D."/>
            <person name="Ullrich K.K."/>
            <person name="Murat F."/>
            <person name="Fuchs J."/>
            <person name="Jenkins J."/>
            <person name="Haas F.B."/>
            <person name="Piednoel M."/>
            <person name="Gundlach H."/>
            <person name="Van Bel M."/>
            <person name="Meyberg R."/>
            <person name="Vives C."/>
            <person name="Morata J."/>
            <person name="Symeonidi A."/>
            <person name="Hiss M."/>
            <person name="Muchero W."/>
            <person name="Kamisugi Y."/>
            <person name="Saleh O."/>
            <person name="Blanc G."/>
            <person name="Decker E.L."/>
            <person name="van Gessel N."/>
            <person name="Grimwood J."/>
            <person name="Hayes R.D."/>
            <person name="Graham S.W."/>
            <person name="Gunter L.E."/>
            <person name="McDaniel S.F."/>
            <person name="Hoernstein S.N.W."/>
            <person name="Larsson A."/>
            <person name="Li F.W."/>
            <person name="Perroud P.F."/>
            <person name="Phillips J."/>
            <person name="Ranjan P."/>
            <person name="Rokshar D.S."/>
            <person name="Rothfels C.J."/>
            <person name="Schneider L."/>
            <person name="Shu S."/>
            <person name="Stevenson D.W."/>
            <person name="Thummler F."/>
            <person name="Tillich M."/>
            <person name="Villarreal Aguilar J.C."/>
            <person name="Widiez T."/>
            <person name="Wong G.K."/>
            <person name="Wymore A."/>
            <person name="Zhang Y."/>
            <person name="Zimmer A.D."/>
            <person name="Quatrano R.S."/>
            <person name="Mayer K.F.X."/>
            <person name="Goodstein D."/>
            <person name="Casacuberta J.M."/>
            <person name="Vandepoele K."/>
            <person name="Reski R."/>
            <person name="Cuming A.C."/>
            <person name="Tuskan G.A."/>
            <person name="Maumus F."/>
            <person name="Salse J."/>
            <person name="Schmutz J."/>
            <person name="Rensing S.A."/>
        </authorList>
    </citation>
    <scope>NUCLEOTIDE SEQUENCE [LARGE SCALE GENOMIC DNA]</scope>
    <source>
        <strain evidence="1 2">cv. Gransden 2004</strain>
    </source>
</reference>
<keyword evidence="2" id="KW-1185">Reference proteome</keyword>
<reference evidence="1 2" key="1">
    <citation type="journal article" date="2008" name="Science">
        <title>The Physcomitrella genome reveals evolutionary insights into the conquest of land by plants.</title>
        <authorList>
            <person name="Rensing S."/>
            <person name="Lang D."/>
            <person name="Zimmer A."/>
            <person name="Terry A."/>
            <person name="Salamov A."/>
            <person name="Shapiro H."/>
            <person name="Nishiyama T."/>
            <person name="Perroud P.-F."/>
            <person name="Lindquist E."/>
            <person name="Kamisugi Y."/>
            <person name="Tanahashi T."/>
            <person name="Sakakibara K."/>
            <person name="Fujita T."/>
            <person name="Oishi K."/>
            <person name="Shin-I T."/>
            <person name="Kuroki Y."/>
            <person name="Toyoda A."/>
            <person name="Suzuki Y."/>
            <person name="Hashimoto A."/>
            <person name="Yamaguchi K."/>
            <person name="Sugano A."/>
            <person name="Kohara Y."/>
            <person name="Fujiyama A."/>
            <person name="Anterola A."/>
            <person name="Aoki S."/>
            <person name="Ashton N."/>
            <person name="Barbazuk W.B."/>
            <person name="Barker E."/>
            <person name="Bennetzen J."/>
            <person name="Bezanilla M."/>
            <person name="Blankenship R."/>
            <person name="Cho S.H."/>
            <person name="Dutcher S."/>
            <person name="Estelle M."/>
            <person name="Fawcett J.A."/>
            <person name="Gundlach H."/>
            <person name="Hanada K."/>
            <person name="Heyl A."/>
            <person name="Hicks K.A."/>
            <person name="Hugh J."/>
            <person name="Lohr M."/>
            <person name="Mayer K."/>
            <person name="Melkozernov A."/>
            <person name="Murata T."/>
            <person name="Nelson D."/>
            <person name="Pils B."/>
            <person name="Prigge M."/>
            <person name="Reiss B."/>
            <person name="Renner T."/>
            <person name="Rombauts S."/>
            <person name="Rushton P."/>
            <person name="Sanderfoot A."/>
            <person name="Schween G."/>
            <person name="Shiu S.-H."/>
            <person name="Stueber K."/>
            <person name="Theodoulou F.L."/>
            <person name="Tu H."/>
            <person name="Van de Peer Y."/>
            <person name="Verrier P.J."/>
            <person name="Waters E."/>
            <person name="Wood A."/>
            <person name="Yang L."/>
            <person name="Cove D."/>
            <person name="Cuming A."/>
            <person name="Hasebe M."/>
            <person name="Lucas S."/>
            <person name="Mishler D.B."/>
            <person name="Reski R."/>
            <person name="Grigoriev I."/>
            <person name="Quatrano R.S."/>
            <person name="Boore J.L."/>
        </authorList>
    </citation>
    <scope>NUCLEOTIDE SEQUENCE [LARGE SCALE GENOMIC DNA]</scope>
    <source>
        <strain evidence="1 2">cv. Gransden 2004</strain>
    </source>
</reference>
<name>A9SM33_PHYPA</name>
<dbReference type="HOGENOM" id="CLU_1931077_0_0_1"/>
<sequence length="131" mass="14047">MARRPRAEELQSDRGLPGACARLAASFSSANVVTVAPPPPLFLKRTRVILSAGRKECGTSSFHSLSASVYSARSNLIVIVYGFRGWRGATSSYRQGKLNAEAVMSLAMLREGWMMRCCSDGVAAAADIDCC</sequence>
<protein>
    <submittedName>
        <fullName evidence="1">Uncharacterized protein</fullName>
    </submittedName>
</protein>
<dbReference type="InParanoid" id="A9SM33"/>
<dbReference type="Gramene" id="Pp3c5_19360V3.1">
    <property type="protein sequence ID" value="Pp3c5_19360V3.1"/>
    <property type="gene ID" value="Pp3c5_19360"/>
</dbReference>
<dbReference type="EMBL" id="ABEU02000005">
    <property type="status" value="NOT_ANNOTATED_CDS"/>
    <property type="molecule type" value="Genomic_DNA"/>
</dbReference>
<proteinExistence type="predicted"/>
<reference evidence="1" key="3">
    <citation type="submission" date="2020-12" db="UniProtKB">
        <authorList>
            <consortium name="EnsemblPlants"/>
        </authorList>
    </citation>
    <scope>IDENTIFICATION</scope>
</reference>